<evidence type="ECO:0000256" key="1">
    <source>
        <dbReference type="SAM" id="Coils"/>
    </source>
</evidence>
<evidence type="ECO:0000313" key="2">
    <source>
        <dbReference type="EMBL" id="EAL4005195.1"/>
    </source>
</evidence>
<gene>
    <name evidence="2" type="ORF">DVQ68_08620</name>
</gene>
<proteinExistence type="predicted"/>
<organism evidence="2">
    <name type="scientific">Campylobacter jejuni</name>
    <dbReference type="NCBI Taxonomy" id="197"/>
    <lineage>
        <taxon>Bacteria</taxon>
        <taxon>Pseudomonadati</taxon>
        <taxon>Campylobacterota</taxon>
        <taxon>Epsilonproteobacteria</taxon>
        <taxon>Campylobacterales</taxon>
        <taxon>Campylobacteraceae</taxon>
        <taxon>Campylobacter</taxon>
    </lineage>
</organism>
<dbReference type="EMBL" id="AACNXV010000017">
    <property type="protein sequence ID" value="EAL4005195.1"/>
    <property type="molecule type" value="Genomic_DNA"/>
</dbReference>
<sequence>MQIQIPEMISGQMSEESLERLARNLYKAKDEDMREIPLWLLEDLAITCKQLHLENELNKVLTEIKLNLEAQRKADLAEQRAEKAEQELKEAILLNQQVKTFMSQIKKKYGINI</sequence>
<feature type="coiled-coil region" evidence="1">
    <location>
        <begin position="67"/>
        <end position="94"/>
    </location>
</feature>
<keyword evidence="1" id="KW-0175">Coiled coil</keyword>
<name>A0A5T1QMP7_CAMJU</name>
<dbReference type="AlphaFoldDB" id="A0A5T1QMP7"/>
<protein>
    <submittedName>
        <fullName evidence="2">Uncharacterized protein</fullName>
    </submittedName>
</protein>
<comment type="caution">
    <text evidence="2">The sequence shown here is derived from an EMBL/GenBank/DDBJ whole genome shotgun (WGS) entry which is preliminary data.</text>
</comment>
<accession>A0A5T1QMP7</accession>
<reference evidence="2" key="1">
    <citation type="submission" date="2018-07" db="EMBL/GenBank/DDBJ databases">
        <authorList>
            <consortium name="GenomeTrakr network: Whole genome sequencing for foodborne pathogen traceback"/>
        </authorList>
    </citation>
    <scope>NUCLEOTIDE SEQUENCE</scope>
    <source>
        <strain evidence="2">NMSU-00307</strain>
    </source>
</reference>